<sequence>MIVGKKKWNTRADVHKAAVNITPFALTDCNMLCCSRNWL</sequence>
<organism evidence="1 2">
    <name type="scientific">Parascaris univalens</name>
    <name type="common">Nematode worm</name>
    <dbReference type="NCBI Taxonomy" id="6257"/>
    <lineage>
        <taxon>Eukaryota</taxon>
        <taxon>Metazoa</taxon>
        <taxon>Ecdysozoa</taxon>
        <taxon>Nematoda</taxon>
        <taxon>Chromadorea</taxon>
        <taxon>Rhabditida</taxon>
        <taxon>Spirurina</taxon>
        <taxon>Ascaridomorpha</taxon>
        <taxon>Ascaridoidea</taxon>
        <taxon>Ascarididae</taxon>
        <taxon>Parascaris</taxon>
    </lineage>
</organism>
<evidence type="ECO:0000313" key="1">
    <source>
        <dbReference type="Proteomes" id="UP000887569"/>
    </source>
</evidence>
<proteinExistence type="predicted"/>
<name>A0A914ZRD0_PARUN</name>
<dbReference type="Proteomes" id="UP000887569">
    <property type="component" value="Unplaced"/>
</dbReference>
<evidence type="ECO:0000313" key="2">
    <source>
        <dbReference type="WBParaSite" id="PgB10_g084_t01"/>
    </source>
</evidence>
<protein>
    <submittedName>
        <fullName evidence="2">Uncharacterized protein</fullName>
    </submittedName>
</protein>
<reference evidence="2" key="1">
    <citation type="submission" date="2022-11" db="UniProtKB">
        <authorList>
            <consortium name="WormBaseParasite"/>
        </authorList>
    </citation>
    <scope>IDENTIFICATION</scope>
</reference>
<keyword evidence="1" id="KW-1185">Reference proteome</keyword>
<dbReference type="WBParaSite" id="PgB10_g084_t01">
    <property type="protein sequence ID" value="PgB10_g084_t01"/>
    <property type="gene ID" value="PgB10_g084"/>
</dbReference>
<dbReference type="AlphaFoldDB" id="A0A914ZRD0"/>
<accession>A0A914ZRD0</accession>